<protein>
    <submittedName>
        <fullName evidence="1">DUF5131 family protein</fullName>
    </submittedName>
</protein>
<gene>
    <name evidence="1" type="ORF">ACFFNY_32835</name>
</gene>
<evidence type="ECO:0000313" key="1">
    <source>
        <dbReference type="EMBL" id="MFB9756389.1"/>
    </source>
</evidence>
<evidence type="ECO:0000313" key="2">
    <source>
        <dbReference type="Proteomes" id="UP001589619"/>
    </source>
</evidence>
<keyword evidence="2" id="KW-1185">Reference proteome</keyword>
<dbReference type="RefSeq" id="WP_344917508.1">
    <property type="nucleotide sequence ID" value="NZ_BAAAYO010000021.1"/>
</dbReference>
<comment type="caution">
    <text evidence="1">The sequence shown here is derived from an EMBL/GenBank/DDBJ whole genome shotgun (WGS) entry which is preliminary data.</text>
</comment>
<proteinExistence type="predicted"/>
<dbReference type="Proteomes" id="UP001589619">
    <property type="component" value="Unassembled WGS sequence"/>
</dbReference>
<reference evidence="1 2" key="1">
    <citation type="submission" date="2024-09" db="EMBL/GenBank/DDBJ databases">
        <authorList>
            <person name="Sun Q."/>
            <person name="Mori K."/>
        </authorList>
    </citation>
    <scope>NUCLEOTIDE SEQUENCE [LARGE SCALE GENOMIC DNA]</scope>
    <source>
        <strain evidence="1 2">JCM 12520</strain>
    </source>
</reference>
<organism evidence="1 2">
    <name type="scientific">Paenibacillus hodogayensis</name>
    <dbReference type="NCBI Taxonomy" id="279208"/>
    <lineage>
        <taxon>Bacteria</taxon>
        <taxon>Bacillati</taxon>
        <taxon>Bacillota</taxon>
        <taxon>Bacilli</taxon>
        <taxon>Bacillales</taxon>
        <taxon>Paenibacillaceae</taxon>
        <taxon>Paenibacillus</taxon>
    </lineage>
</organism>
<dbReference type="InterPro" id="IPR011101">
    <property type="entry name" value="DUF5131"/>
</dbReference>
<dbReference type="EMBL" id="JBHMAG010000022">
    <property type="protein sequence ID" value="MFB9756389.1"/>
    <property type="molecule type" value="Genomic_DNA"/>
</dbReference>
<sequence length="134" mass="15359">MHTYQILTKRPERALEVSHKVQWTNNIWQGTSVENNRVTGRIDILREIPAKVRFISCEPLIGPLNDLNLLGIHWVIVGGESGPGSRKMEEQWVRDIQVQCAASEVAFFFKQWGGVHKHLTGRLLDGKEWSEFPV</sequence>
<dbReference type="Pfam" id="PF07505">
    <property type="entry name" value="DUF5131"/>
    <property type="match status" value="1"/>
</dbReference>
<accession>A0ABV5W728</accession>
<name>A0ABV5W728_9BACL</name>